<dbReference type="AlphaFoldDB" id="A0A1E5UPS8"/>
<sequence>LSNFGFGLRFICPPGGKFHMVGLAAVCWALWRTRNSICFDYKKIRSPTEIICFAASFISFWAELQAEGDKMLLGGGAEALKEAAMSFHPQEAPSEDTGMVLLQ</sequence>
<proteinExistence type="predicted"/>
<reference evidence="1 2" key="1">
    <citation type="submission" date="2016-09" db="EMBL/GenBank/DDBJ databases">
        <title>The draft genome of Dichanthelium oligosanthes: A C3 panicoid grass species.</title>
        <authorList>
            <person name="Studer A.J."/>
            <person name="Schnable J.C."/>
            <person name="Brutnell T.P."/>
        </authorList>
    </citation>
    <scope>NUCLEOTIDE SEQUENCE [LARGE SCALE GENOMIC DNA]</scope>
    <source>
        <strain evidence="2">cv. Kellogg 1175</strain>
        <tissue evidence="1">Leaf</tissue>
    </source>
</reference>
<evidence type="ECO:0000313" key="1">
    <source>
        <dbReference type="EMBL" id="OEL14871.1"/>
    </source>
</evidence>
<keyword evidence="2" id="KW-1185">Reference proteome</keyword>
<feature type="non-terminal residue" evidence="1">
    <location>
        <position position="1"/>
    </location>
</feature>
<comment type="caution">
    <text evidence="1">The sequence shown here is derived from an EMBL/GenBank/DDBJ whole genome shotgun (WGS) entry which is preliminary data.</text>
</comment>
<dbReference type="STRING" id="888268.A0A1E5UPS8"/>
<evidence type="ECO:0000313" key="2">
    <source>
        <dbReference type="Proteomes" id="UP000095767"/>
    </source>
</evidence>
<organism evidence="1 2">
    <name type="scientific">Dichanthelium oligosanthes</name>
    <dbReference type="NCBI Taxonomy" id="888268"/>
    <lineage>
        <taxon>Eukaryota</taxon>
        <taxon>Viridiplantae</taxon>
        <taxon>Streptophyta</taxon>
        <taxon>Embryophyta</taxon>
        <taxon>Tracheophyta</taxon>
        <taxon>Spermatophyta</taxon>
        <taxon>Magnoliopsida</taxon>
        <taxon>Liliopsida</taxon>
        <taxon>Poales</taxon>
        <taxon>Poaceae</taxon>
        <taxon>PACMAD clade</taxon>
        <taxon>Panicoideae</taxon>
        <taxon>Panicodae</taxon>
        <taxon>Paniceae</taxon>
        <taxon>Dichantheliinae</taxon>
        <taxon>Dichanthelium</taxon>
    </lineage>
</organism>
<name>A0A1E5UPS8_9POAL</name>
<dbReference type="OrthoDB" id="676037at2759"/>
<protein>
    <submittedName>
        <fullName evidence="1">Uncharacterized protein</fullName>
    </submittedName>
</protein>
<dbReference type="EMBL" id="LWDX02068814">
    <property type="protein sequence ID" value="OEL14871.1"/>
    <property type="molecule type" value="Genomic_DNA"/>
</dbReference>
<dbReference type="Proteomes" id="UP000095767">
    <property type="component" value="Unassembled WGS sequence"/>
</dbReference>
<gene>
    <name evidence="1" type="ORF">BAE44_0024110</name>
</gene>
<accession>A0A1E5UPS8</accession>